<organism evidence="1 2">
    <name type="scientific">Spiroplasma floricola 23-6</name>
    <dbReference type="NCBI Taxonomy" id="1336749"/>
    <lineage>
        <taxon>Bacteria</taxon>
        <taxon>Bacillati</taxon>
        <taxon>Mycoplasmatota</taxon>
        <taxon>Mollicutes</taxon>
        <taxon>Entomoplasmatales</taxon>
        <taxon>Spiroplasmataceae</taxon>
        <taxon>Spiroplasma</taxon>
    </lineage>
</organism>
<dbReference type="AlphaFoldDB" id="A0A2K8SDJ5"/>
<dbReference type="Proteomes" id="UP000231823">
    <property type="component" value="Chromosome"/>
</dbReference>
<dbReference type="RefSeq" id="WP_100916493.1">
    <property type="nucleotide sequence ID" value="NZ_CP025057.1"/>
</dbReference>
<reference evidence="1 2" key="1">
    <citation type="submission" date="2017-12" db="EMBL/GenBank/DDBJ databases">
        <title>Complete genome sequence of Spiroplasma floricola 23-6 (ATCC 29989).</title>
        <authorList>
            <person name="Tsai Y.-M."/>
            <person name="Wu P.-S."/>
            <person name="Lo W.-S."/>
            <person name="Kuo C.-H."/>
        </authorList>
    </citation>
    <scope>NUCLEOTIDE SEQUENCE [LARGE SCALE GENOMIC DNA]</scope>
    <source>
        <strain evidence="1 2">23-6</strain>
    </source>
</reference>
<dbReference type="EMBL" id="CP025057">
    <property type="protein sequence ID" value="AUB31502.1"/>
    <property type="molecule type" value="Genomic_DNA"/>
</dbReference>
<name>A0A2K8SDJ5_9MOLU</name>
<accession>A0A2K8SDJ5</accession>
<proteinExistence type="predicted"/>
<dbReference type="KEGG" id="sfz:SFLOR_v1c04500"/>
<evidence type="ECO:0000313" key="2">
    <source>
        <dbReference type="Proteomes" id="UP000231823"/>
    </source>
</evidence>
<dbReference type="OrthoDB" id="385876at2"/>
<keyword evidence="2" id="KW-1185">Reference proteome</keyword>
<gene>
    <name evidence="1" type="ORF">SFLOR_v1c04500</name>
</gene>
<protein>
    <submittedName>
        <fullName evidence="1">Uncharacterized protein</fullName>
    </submittedName>
</protein>
<evidence type="ECO:0000313" key="1">
    <source>
        <dbReference type="EMBL" id="AUB31502.1"/>
    </source>
</evidence>
<sequence>MRIIPYELYEYAPDLSLTALRKEFGMHDYCLNLNLKNKAMQPFLDMGRNYFNLLVFKWNQEMLKRNHYINTFHSNYALNTTFTEEKTDYLLILECIIQWELKDFEPYNTKLKWFDISIQYFQNSSLKNKKFTLTQYNSLLKWYKEKFMCLNDSNKLKPKNLDINLVLNYFKEFFSTL</sequence>